<dbReference type="Proteomes" id="UP001157418">
    <property type="component" value="Unassembled WGS sequence"/>
</dbReference>
<feature type="domain" description="TIR" evidence="5">
    <location>
        <begin position="17"/>
        <end position="192"/>
    </location>
</feature>
<dbReference type="AlphaFoldDB" id="A0AAU9NRL0"/>
<dbReference type="GO" id="GO:0043531">
    <property type="term" value="F:ADP binding"/>
    <property type="evidence" value="ECO:0007669"/>
    <property type="project" value="InterPro"/>
</dbReference>
<reference evidence="6 7" key="1">
    <citation type="submission" date="2022-01" db="EMBL/GenBank/DDBJ databases">
        <authorList>
            <person name="Xiong W."/>
            <person name="Schranz E."/>
        </authorList>
    </citation>
    <scope>NUCLEOTIDE SEQUENCE [LARGE SCALE GENOMIC DNA]</scope>
</reference>
<dbReference type="PRINTS" id="PR00364">
    <property type="entry name" value="DISEASERSIST"/>
</dbReference>
<dbReference type="Pfam" id="PF00931">
    <property type="entry name" value="NB-ARC"/>
    <property type="match status" value="1"/>
</dbReference>
<dbReference type="Gene3D" id="3.40.50.10140">
    <property type="entry name" value="Toll/interleukin-1 receptor homology (TIR) domain"/>
    <property type="match status" value="1"/>
</dbReference>
<dbReference type="InterPro" id="IPR000157">
    <property type="entry name" value="TIR_dom"/>
</dbReference>
<evidence type="ECO:0000256" key="4">
    <source>
        <dbReference type="ARBA" id="ARBA00023027"/>
    </source>
</evidence>
<evidence type="ECO:0000256" key="2">
    <source>
        <dbReference type="ARBA" id="ARBA00022737"/>
    </source>
</evidence>
<dbReference type="InterPro" id="IPR027417">
    <property type="entry name" value="P-loop_NTPase"/>
</dbReference>
<keyword evidence="1" id="KW-0433">Leucine-rich repeat</keyword>
<keyword evidence="7" id="KW-1185">Reference proteome</keyword>
<dbReference type="InterPro" id="IPR058192">
    <property type="entry name" value="WHD_ROQ1-like"/>
</dbReference>
<dbReference type="SUPFAM" id="SSF46785">
    <property type="entry name" value="Winged helix' DNA-binding domain"/>
    <property type="match status" value="1"/>
</dbReference>
<gene>
    <name evidence="6" type="ORF">LVIROSA_LOCUS26689</name>
</gene>
<dbReference type="Gene3D" id="3.40.50.300">
    <property type="entry name" value="P-loop containing nucleotide triphosphate hydrolases"/>
    <property type="match status" value="1"/>
</dbReference>
<organism evidence="6 7">
    <name type="scientific">Lactuca virosa</name>
    <dbReference type="NCBI Taxonomy" id="75947"/>
    <lineage>
        <taxon>Eukaryota</taxon>
        <taxon>Viridiplantae</taxon>
        <taxon>Streptophyta</taxon>
        <taxon>Embryophyta</taxon>
        <taxon>Tracheophyta</taxon>
        <taxon>Spermatophyta</taxon>
        <taxon>Magnoliopsida</taxon>
        <taxon>eudicotyledons</taxon>
        <taxon>Gunneridae</taxon>
        <taxon>Pentapetalae</taxon>
        <taxon>asterids</taxon>
        <taxon>campanulids</taxon>
        <taxon>Asterales</taxon>
        <taxon>Asteraceae</taxon>
        <taxon>Cichorioideae</taxon>
        <taxon>Cichorieae</taxon>
        <taxon>Lactucinae</taxon>
        <taxon>Lactuca</taxon>
    </lineage>
</organism>
<keyword evidence="4" id="KW-0520">NAD</keyword>
<dbReference type="GO" id="GO:0007165">
    <property type="term" value="P:signal transduction"/>
    <property type="evidence" value="ECO:0007669"/>
    <property type="project" value="InterPro"/>
</dbReference>
<dbReference type="PROSITE" id="PS50104">
    <property type="entry name" value="TIR"/>
    <property type="match status" value="1"/>
</dbReference>
<dbReference type="InterPro" id="IPR002182">
    <property type="entry name" value="NB-ARC"/>
</dbReference>
<dbReference type="PANTHER" id="PTHR11017:SF313">
    <property type="entry name" value="TIR DOMAIN, P-LOOP CONTAINING NUCLEOSIDE TRIPHOSPHATE HYDROLASE"/>
    <property type="match status" value="1"/>
</dbReference>
<dbReference type="Gene3D" id="1.10.8.430">
    <property type="entry name" value="Helical domain of apoptotic protease-activating factors"/>
    <property type="match status" value="1"/>
</dbReference>
<dbReference type="GO" id="GO:0006952">
    <property type="term" value="P:defense response"/>
    <property type="evidence" value="ECO:0007669"/>
    <property type="project" value="UniProtKB-KW"/>
</dbReference>
<comment type="caution">
    <text evidence="6">The sequence shown here is derived from an EMBL/GenBank/DDBJ whole genome shotgun (WGS) entry which is preliminary data.</text>
</comment>
<accession>A0AAU9NRL0</accession>
<sequence length="673" mass="76563">MVVLSELSEGSSSIHGHRYDVFLSFRGLDTRNTFTAYLHKALVDANITTFLDDEEIETGEDLKPELESAIKSSRASVIVLSRNYATSTWCLDELVLILEQRKTSNHIVIPIFYHVEPTHVRKQQSSFGDAMAKHRRTMESETNANKRSKLAQKIDRWNKALIEVVNLKGKDLNARLETVFIEEIVKDIYHRLHISSRSPPPQLFGMEDSIKFITSWLKDASPHTTDVLTILGMGGIGKTSLAKYVYALHSHEFDTSFFINDIGPRCEKFNGLLDVQKQLYDGILKPSPIQVHEVSIYTSMIENAVAHKKVFLVLDDIDSLDQLDALLGSKGFHPGSKIIITTKDAWLTESCELFKMNGRPIHTKHLLKGLFETESKKLFCFHAFTCNDPKRGYEEASAKLVNYCEGHPMALKVLGKSLHNRDVAYWEGCIEGLKKEIGSPINNVLRMSFDSLPTEDNKNLFKNIACFFVGTNTDDTVTILKACGIETRTGITNLIDRCLLSIGVNNELMMHQLLQRMGRSIVHQESPDKPWKRSRLWCHEESFKVLKQKKGKGNLLGLALDMRMLEKKFNPQRLQKRQKLVGPCLKDKRESEESEIQMYYEFGIFSTIYEGKEMPNWITDRSMGRSISFTIPSSPNNLTGLNFCAHFKDKVYFKALSQRKSGVPEDGTYSAFI</sequence>
<dbReference type="Pfam" id="PF23282">
    <property type="entry name" value="WHD_ROQ1"/>
    <property type="match status" value="1"/>
</dbReference>
<dbReference type="Pfam" id="PF01582">
    <property type="entry name" value="TIR"/>
    <property type="match status" value="1"/>
</dbReference>
<dbReference type="SMART" id="SM00255">
    <property type="entry name" value="TIR"/>
    <property type="match status" value="1"/>
</dbReference>
<evidence type="ECO:0000313" key="7">
    <source>
        <dbReference type="Proteomes" id="UP001157418"/>
    </source>
</evidence>
<dbReference type="InterPro" id="IPR042197">
    <property type="entry name" value="Apaf_helical"/>
</dbReference>
<keyword evidence="3" id="KW-0611">Plant defense</keyword>
<evidence type="ECO:0000259" key="5">
    <source>
        <dbReference type="PROSITE" id="PS50104"/>
    </source>
</evidence>
<dbReference type="EMBL" id="CAKMRJ010005412">
    <property type="protein sequence ID" value="CAH1440561.1"/>
    <property type="molecule type" value="Genomic_DNA"/>
</dbReference>
<dbReference type="InterPro" id="IPR044974">
    <property type="entry name" value="Disease_R_plants"/>
</dbReference>
<dbReference type="PANTHER" id="PTHR11017">
    <property type="entry name" value="LEUCINE-RICH REPEAT-CONTAINING PROTEIN"/>
    <property type="match status" value="1"/>
</dbReference>
<name>A0AAU9NRL0_9ASTR</name>
<dbReference type="FunFam" id="3.40.50.10140:FF:000007">
    <property type="entry name" value="Disease resistance protein (TIR-NBS-LRR class)"/>
    <property type="match status" value="1"/>
</dbReference>
<proteinExistence type="predicted"/>
<protein>
    <recommendedName>
        <fullName evidence="5">TIR domain-containing protein</fullName>
    </recommendedName>
</protein>
<dbReference type="InterPro" id="IPR036390">
    <property type="entry name" value="WH_DNA-bd_sf"/>
</dbReference>
<evidence type="ECO:0000256" key="3">
    <source>
        <dbReference type="ARBA" id="ARBA00022821"/>
    </source>
</evidence>
<dbReference type="SUPFAM" id="SSF52540">
    <property type="entry name" value="P-loop containing nucleoside triphosphate hydrolases"/>
    <property type="match status" value="1"/>
</dbReference>
<dbReference type="SUPFAM" id="SSF52200">
    <property type="entry name" value="Toll/Interleukin receptor TIR domain"/>
    <property type="match status" value="1"/>
</dbReference>
<evidence type="ECO:0000256" key="1">
    <source>
        <dbReference type="ARBA" id="ARBA00022614"/>
    </source>
</evidence>
<keyword evidence="2" id="KW-0677">Repeat</keyword>
<dbReference type="InterPro" id="IPR035897">
    <property type="entry name" value="Toll_tir_struct_dom_sf"/>
</dbReference>
<evidence type="ECO:0000313" key="6">
    <source>
        <dbReference type="EMBL" id="CAH1440561.1"/>
    </source>
</evidence>